<protein>
    <recommendedName>
        <fullName evidence="7">Iron-binding zinc finger CDGSH type domain-containing protein</fullName>
    </recommendedName>
</protein>
<organism evidence="8 10">
    <name type="scientific">Littorina saxatilis</name>
    <dbReference type="NCBI Taxonomy" id="31220"/>
    <lineage>
        <taxon>Eukaryota</taxon>
        <taxon>Metazoa</taxon>
        <taxon>Spiralia</taxon>
        <taxon>Lophotrochozoa</taxon>
        <taxon>Mollusca</taxon>
        <taxon>Gastropoda</taxon>
        <taxon>Caenogastropoda</taxon>
        <taxon>Littorinimorpha</taxon>
        <taxon>Littorinoidea</taxon>
        <taxon>Littorinidae</taxon>
        <taxon>Littorina</taxon>
    </lineage>
</organism>
<dbReference type="AlphaFoldDB" id="A0AAN9BRW3"/>
<dbReference type="Pfam" id="PF09360">
    <property type="entry name" value="zf-CDGSH"/>
    <property type="match status" value="2"/>
</dbReference>
<keyword evidence="1" id="KW-0001">2Fe-2S</keyword>
<dbReference type="InterPro" id="IPR052950">
    <property type="entry name" value="CISD"/>
</dbReference>
<proteinExistence type="predicted"/>
<evidence type="ECO:0000256" key="2">
    <source>
        <dbReference type="ARBA" id="ARBA00022723"/>
    </source>
</evidence>
<keyword evidence="2" id="KW-0479">Metal-binding</keyword>
<comment type="caution">
    <text evidence="8">The sequence shown here is derived from an EMBL/GenBank/DDBJ whole genome shotgun (WGS) entry which is preliminary data.</text>
</comment>
<evidence type="ECO:0000256" key="4">
    <source>
        <dbReference type="ARBA" id="ARBA00023014"/>
    </source>
</evidence>
<evidence type="ECO:0000256" key="3">
    <source>
        <dbReference type="ARBA" id="ARBA00023004"/>
    </source>
</evidence>
<dbReference type="InterPro" id="IPR018967">
    <property type="entry name" value="FeS-contain_CDGSH-typ"/>
</dbReference>
<dbReference type="InterPro" id="IPR042216">
    <property type="entry name" value="MitoNEET_CISD"/>
</dbReference>
<reference evidence="8 10" key="1">
    <citation type="submission" date="2024-02" db="EMBL/GenBank/DDBJ databases">
        <title>Chromosome-scale genome assembly of the rough periwinkle Littorina saxatilis.</title>
        <authorList>
            <person name="De Jode A."/>
            <person name="Faria R."/>
            <person name="Formenti G."/>
            <person name="Sims Y."/>
            <person name="Smith T.P."/>
            <person name="Tracey A."/>
            <person name="Wood J.M.D."/>
            <person name="Zagrodzka Z.B."/>
            <person name="Johannesson K."/>
            <person name="Butlin R.K."/>
            <person name="Leder E.H."/>
        </authorList>
    </citation>
    <scope>NUCLEOTIDE SEQUENCE [LARGE SCALE GENOMIC DNA]</scope>
    <source>
        <strain evidence="8">Snail1</strain>
        <tissue evidence="8">Muscle</tissue>
    </source>
</reference>
<dbReference type="EMBL" id="JBAMIC010000003">
    <property type="protein sequence ID" value="KAK7110502.1"/>
    <property type="molecule type" value="Genomic_DNA"/>
</dbReference>
<dbReference type="SMART" id="SM00704">
    <property type="entry name" value="ZnF_CDGSH"/>
    <property type="match status" value="2"/>
</dbReference>
<dbReference type="GO" id="GO:0051537">
    <property type="term" value="F:2 iron, 2 sulfur cluster binding"/>
    <property type="evidence" value="ECO:0007669"/>
    <property type="project" value="UniProtKB-KW"/>
</dbReference>
<dbReference type="GO" id="GO:0046872">
    <property type="term" value="F:metal ion binding"/>
    <property type="evidence" value="ECO:0007669"/>
    <property type="project" value="UniProtKB-KW"/>
</dbReference>
<evidence type="ECO:0000313" key="8">
    <source>
        <dbReference type="EMBL" id="KAK7110502.1"/>
    </source>
</evidence>
<evidence type="ECO:0000256" key="6">
    <source>
        <dbReference type="SAM" id="MobiDB-lite"/>
    </source>
</evidence>
<evidence type="ECO:0000256" key="5">
    <source>
        <dbReference type="ARBA" id="ARBA00034078"/>
    </source>
</evidence>
<evidence type="ECO:0000313" key="9">
    <source>
        <dbReference type="EMBL" id="KAK7110526.1"/>
    </source>
</evidence>
<gene>
    <name evidence="8" type="ORF">V1264_014362</name>
    <name evidence="9" type="ORF">V1264_014381</name>
</gene>
<keyword evidence="10" id="KW-1185">Reference proteome</keyword>
<dbReference type="Proteomes" id="UP001374579">
    <property type="component" value="Unassembled WGS sequence"/>
</dbReference>
<feature type="region of interest" description="Disordered" evidence="6">
    <location>
        <begin position="28"/>
        <end position="64"/>
    </location>
</feature>
<accession>A0AAN9BRW3</accession>
<evidence type="ECO:0000259" key="7">
    <source>
        <dbReference type="SMART" id="SM00704"/>
    </source>
</evidence>
<feature type="compositionally biased region" description="Basic and acidic residues" evidence="6">
    <location>
        <begin position="52"/>
        <end position="64"/>
    </location>
</feature>
<dbReference type="EMBL" id="JBAMIC010000003">
    <property type="protein sequence ID" value="KAK7110526.1"/>
    <property type="molecule type" value="Genomic_DNA"/>
</dbReference>
<dbReference type="Gene3D" id="3.40.5.90">
    <property type="entry name" value="CDGSH iron-sulfur domain, mitoNEET-type"/>
    <property type="match status" value="2"/>
</dbReference>
<sequence length="154" mass="17691">MAMSSRVVGSRACLRPAFSYFTQTRNISSDDFKTDQPQKKKGRSHPETPQFTKEHSGEPLKGKIHDKKPFRMELQANKNYSWCVCGTSKSQPLCDGSHKQLWGVSEKKTGPKWMPLRFQVDETKEYWLCNCKQTSKQPFCDGTHKQPHIQAAIK</sequence>
<dbReference type="PANTHER" id="PTHR46491">
    <property type="entry name" value="CDGSH IRON SULFUR DOMAIN PROTEIN HOMOLOG"/>
    <property type="match status" value="1"/>
</dbReference>
<evidence type="ECO:0000313" key="10">
    <source>
        <dbReference type="Proteomes" id="UP001374579"/>
    </source>
</evidence>
<comment type="cofactor">
    <cofactor evidence="5">
        <name>[2Fe-2S] cluster</name>
        <dbReference type="ChEBI" id="CHEBI:190135"/>
    </cofactor>
</comment>
<evidence type="ECO:0000256" key="1">
    <source>
        <dbReference type="ARBA" id="ARBA00022714"/>
    </source>
</evidence>
<dbReference type="PANTHER" id="PTHR46491:SF3">
    <property type="entry name" value="CDGSH IRON-SULFUR DOMAIN-CONTAINING PROTEIN 3, MITOCHONDRIAL"/>
    <property type="match status" value="1"/>
</dbReference>
<feature type="domain" description="Iron-binding zinc finger CDGSH type" evidence="7">
    <location>
        <begin position="113"/>
        <end position="150"/>
    </location>
</feature>
<keyword evidence="4" id="KW-0411">Iron-sulfur</keyword>
<name>A0AAN9BRW3_9CAEN</name>
<dbReference type="GO" id="GO:0005739">
    <property type="term" value="C:mitochondrion"/>
    <property type="evidence" value="ECO:0007669"/>
    <property type="project" value="TreeGrafter"/>
</dbReference>
<feature type="domain" description="Iron-binding zinc finger CDGSH type" evidence="7">
    <location>
        <begin position="67"/>
        <end position="107"/>
    </location>
</feature>
<feature type="compositionally biased region" description="Basic and acidic residues" evidence="6">
    <location>
        <begin position="28"/>
        <end position="38"/>
    </location>
</feature>
<keyword evidence="3" id="KW-0408">Iron</keyword>